<dbReference type="RefSeq" id="WP_114134105.1">
    <property type="nucleotide sequence ID" value="NZ_CP068435.1"/>
</dbReference>
<dbReference type="Proteomes" id="UP000253501">
    <property type="component" value="Unassembled WGS sequence"/>
</dbReference>
<evidence type="ECO:0008006" key="4">
    <source>
        <dbReference type="Google" id="ProtNLM"/>
    </source>
</evidence>
<evidence type="ECO:0000313" key="2">
    <source>
        <dbReference type="EMBL" id="RCJ05916.1"/>
    </source>
</evidence>
<feature type="chain" id="PRO_5016719121" description="Copper resistance protein CopC" evidence="1">
    <location>
        <begin position="24"/>
        <end position="153"/>
    </location>
</feature>
<feature type="signal peptide" evidence="1">
    <location>
        <begin position="1"/>
        <end position="23"/>
    </location>
</feature>
<keyword evidence="1" id="KW-0732">Signal</keyword>
<dbReference type="AlphaFoldDB" id="A0A367PFZ6"/>
<accession>A0A367PFZ6</accession>
<dbReference type="Pfam" id="PF19625">
    <property type="entry name" value="DUF6130"/>
    <property type="match status" value="1"/>
</dbReference>
<dbReference type="EMBL" id="QDHA01000061">
    <property type="protein sequence ID" value="RCJ05916.1"/>
    <property type="molecule type" value="Genomic_DNA"/>
</dbReference>
<proteinExistence type="predicted"/>
<evidence type="ECO:0000256" key="1">
    <source>
        <dbReference type="SAM" id="SignalP"/>
    </source>
</evidence>
<sequence>MRSNLKYLSTAVIAATFCIGASAQTAQDSVRPPAILPLSGEPAPRLIAYPALAEPLARGVVIVQFRTENFRVMPVFGKPAVDISPRIGHLHVTMDDVHGTWAHTSEDPIIVVGLTPGPHKLRLELADPSHKILATEVVAVTVPDLGVSKPHAH</sequence>
<organism evidence="2 3">
    <name type="scientific">Cupriavidus necator</name>
    <name type="common">Alcaligenes eutrophus</name>
    <name type="synonym">Ralstonia eutropha</name>
    <dbReference type="NCBI Taxonomy" id="106590"/>
    <lineage>
        <taxon>Bacteria</taxon>
        <taxon>Pseudomonadati</taxon>
        <taxon>Pseudomonadota</taxon>
        <taxon>Betaproteobacteria</taxon>
        <taxon>Burkholderiales</taxon>
        <taxon>Burkholderiaceae</taxon>
        <taxon>Cupriavidus</taxon>
    </lineage>
</organism>
<name>A0A367PFZ6_CUPNE</name>
<gene>
    <name evidence="2" type="ORF">DDK22_24080</name>
</gene>
<reference evidence="2 3" key="1">
    <citation type="submission" date="2018-04" db="EMBL/GenBank/DDBJ databases">
        <title>Cupriavidus necator CR12 genome sequencing and assembly.</title>
        <authorList>
            <person name="Ben Fekih I."/>
            <person name="Mazhar H.S."/>
            <person name="Bello S.K."/>
            <person name="Rensing C."/>
        </authorList>
    </citation>
    <scope>NUCLEOTIDE SEQUENCE [LARGE SCALE GENOMIC DNA]</scope>
    <source>
        <strain evidence="2 3">CR12</strain>
    </source>
</reference>
<evidence type="ECO:0000313" key="3">
    <source>
        <dbReference type="Proteomes" id="UP000253501"/>
    </source>
</evidence>
<dbReference type="InterPro" id="IPR046133">
    <property type="entry name" value="DUF6130"/>
</dbReference>
<protein>
    <recommendedName>
        <fullName evidence="4">Copper resistance protein CopC</fullName>
    </recommendedName>
</protein>
<comment type="caution">
    <text evidence="2">The sequence shown here is derived from an EMBL/GenBank/DDBJ whole genome shotgun (WGS) entry which is preliminary data.</text>
</comment>